<proteinExistence type="predicted"/>
<dbReference type="EMBL" id="JAZDWU010000004">
    <property type="protein sequence ID" value="KAL0005928.1"/>
    <property type="molecule type" value="Genomic_DNA"/>
</dbReference>
<dbReference type="AlphaFoldDB" id="A0AAW2D5R3"/>
<evidence type="ECO:0000313" key="2">
    <source>
        <dbReference type="Proteomes" id="UP001459277"/>
    </source>
</evidence>
<evidence type="ECO:0000313" key="1">
    <source>
        <dbReference type="EMBL" id="KAL0005928.1"/>
    </source>
</evidence>
<evidence type="ECO:0008006" key="3">
    <source>
        <dbReference type="Google" id="ProtNLM"/>
    </source>
</evidence>
<comment type="caution">
    <text evidence="1">The sequence shown here is derived from an EMBL/GenBank/DDBJ whole genome shotgun (WGS) entry which is preliminary data.</text>
</comment>
<accession>A0AAW2D5R3</accession>
<name>A0AAW2D5R3_9ROSI</name>
<protein>
    <recommendedName>
        <fullName evidence="3">Reverse transcriptase</fullName>
    </recommendedName>
</protein>
<reference evidence="1 2" key="1">
    <citation type="submission" date="2024-01" db="EMBL/GenBank/DDBJ databases">
        <title>A telomere-to-telomere, gap-free genome of sweet tea (Lithocarpus litseifolius).</title>
        <authorList>
            <person name="Zhou J."/>
        </authorList>
    </citation>
    <scope>NUCLEOTIDE SEQUENCE [LARGE SCALE GENOMIC DNA]</scope>
    <source>
        <strain evidence="1">Zhou-2022a</strain>
        <tissue evidence="1">Leaf</tissue>
    </source>
</reference>
<keyword evidence="2" id="KW-1185">Reference proteome</keyword>
<dbReference type="Pfam" id="PF03004">
    <property type="entry name" value="Transposase_24"/>
    <property type="match status" value="1"/>
</dbReference>
<gene>
    <name evidence="1" type="ORF">SO802_013489</name>
</gene>
<organism evidence="1 2">
    <name type="scientific">Lithocarpus litseifolius</name>
    <dbReference type="NCBI Taxonomy" id="425828"/>
    <lineage>
        <taxon>Eukaryota</taxon>
        <taxon>Viridiplantae</taxon>
        <taxon>Streptophyta</taxon>
        <taxon>Embryophyta</taxon>
        <taxon>Tracheophyta</taxon>
        <taxon>Spermatophyta</taxon>
        <taxon>Magnoliopsida</taxon>
        <taxon>eudicotyledons</taxon>
        <taxon>Gunneridae</taxon>
        <taxon>Pentapetalae</taxon>
        <taxon>rosids</taxon>
        <taxon>fabids</taxon>
        <taxon>Fagales</taxon>
        <taxon>Fagaceae</taxon>
        <taxon>Lithocarpus</taxon>
    </lineage>
</organism>
<dbReference type="Proteomes" id="UP001459277">
    <property type="component" value="Unassembled WGS sequence"/>
</dbReference>
<sequence length="138" mass="15969">MDDKGWRQKMRKHMDDKGWRHKMRKPIFLRRQDRLPLMTMRHRPLVKANGALVECADVYLKVYRRRDGTGVTPRAQENINRLEELLRQLGMRLRGEPSSGVLWSKNDAYAQVFGPERTGRVRGVGLGITPSGRSATND</sequence>
<dbReference type="InterPro" id="IPR004252">
    <property type="entry name" value="Probable_transposase_24"/>
</dbReference>